<protein>
    <submittedName>
        <fullName evidence="1">Uncharacterized protein</fullName>
    </submittedName>
</protein>
<comment type="caution">
    <text evidence="1">The sequence shown here is derived from an EMBL/GenBank/DDBJ whole genome shotgun (WGS) entry which is preliminary data.</text>
</comment>
<organism evidence="1 2">
    <name type="scientific">Pterocles gutturalis</name>
    <name type="common">yellow-throated sandgrouse</name>
    <dbReference type="NCBI Taxonomy" id="240206"/>
    <lineage>
        <taxon>Eukaryota</taxon>
        <taxon>Metazoa</taxon>
        <taxon>Chordata</taxon>
        <taxon>Craniata</taxon>
        <taxon>Vertebrata</taxon>
        <taxon>Euteleostomi</taxon>
        <taxon>Archelosauria</taxon>
        <taxon>Archosauria</taxon>
        <taxon>Dinosauria</taxon>
        <taxon>Saurischia</taxon>
        <taxon>Theropoda</taxon>
        <taxon>Coelurosauria</taxon>
        <taxon>Aves</taxon>
        <taxon>Neognathae</taxon>
        <taxon>Neoaves</taxon>
        <taxon>Columbimorphae</taxon>
        <taxon>Pterocliformes</taxon>
        <taxon>Pteroclidae</taxon>
        <taxon>Pterocles</taxon>
    </lineage>
</organism>
<name>A0AAW3DLH0_9AVES</name>
<dbReference type="EMBL" id="JMFR01054105">
    <property type="protein sequence ID" value="KFU99389.1"/>
    <property type="molecule type" value="Genomic_DNA"/>
</dbReference>
<feature type="non-terminal residue" evidence="1">
    <location>
        <position position="1"/>
    </location>
</feature>
<evidence type="ECO:0000313" key="1">
    <source>
        <dbReference type="EMBL" id="KFU99389.1"/>
    </source>
</evidence>
<dbReference type="AlphaFoldDB" id="A0AAW3DLH0"/>
<keyword evidence="2" id="KW-1185">Reference proteome</keyword>
<evidence type="ECO:0000313" key="2">
    <source>
        <dbReference type="Proteomes" id="UP000053149"/>
    </source>
</evidence>
<accession>A0AAW3DLH0</accession>
<feature type="non-terminal residue" evidence="1">
    <location>
        <position position="259"/>
    </location>
</feature>
<reference evidence="1 2" key="1">
    <citation type="journal article" date="2014" name="Science">
        <title>Comparative genomics reveals insights into avian genome evolution and adaptation.</title>
        <authorList>
            <consortium name="Avian Genome Consortium"/>
            <person name="Zhang G."/>
            <person name="Li C."/>
            <person name="Li Q."/>
            <person name="Li B."/>
            <person name="Larkin D.M."/>
            <person name="Lee C."/>
            <person name="Storz J.F."/>
            <person name="Antunes A."/>
            <person name="Greenwold M.J."/>
            <person name="Meredith R.W."/>
            <person name="Odeen A."/>
            <person name="Cui J."/>
            <person name="Zhou Q."/>
            <person name="Xu L."/>
            <person name="Pan H."/>
            <person name="Wang Z."/>
            <person name="Jin L."/>
            <person name="Zhang P."/>
            <person name="Hu H."/>
            <person name="Yang W."/>
            <person name="Hu J."/>
            <person name="Xiao J."/>
            <person name="Yang Z."/>
            <person name="Liu Y."/>
            <person name="Xie Q."/>
            <person name="Yu H."/>
            <person name="Lian J."/>
            <person name="Wen P."/>
            <person name="Zhang F."/>
            <person name="Li H."/>
            <person name="Zeng Y."/>
            <person name="Xiong Z."/>
            <person name="Liu S."/>
            <person name="Zhou L."/>
            <person name="Huang Z."/>
            <person name="An N."/>
            <person name="Wang J."/>
            <person name="Zheng Q."/>
            <person name="Xiong Y."/>
            <person name="Wang G."/>
            <person name="Wang B."/>
            <person name="Wang J."/>
            <person name="Fan Y."/>
            <person name="da Fonseca R.R."/>
            <person name="Alfaro-Nunez A."/>
            <person name="Schubert M."/>
            <person name="Orlando L."/>
            <person name="Mourier T."/>
            <person name="Howard J.T."/>
            <person name="Ganapathy G."/>
            <person name="Pfenning A."/>
            <person name="Whitney O."/>
            <person name="Rivas M.V."/>
            <person name="Hara E."/>
            <person name="Smith J."/>
            <person name="Farre M."/>
            <person name="Narayan J."/>
            <person name="Slavov G."/>
            <person name="Romanov M.N."/>
            <person name="Borges R."/>
            <person name="Machado J.P."/>
            <person name="Khan I."/>
            <person name="Springer M.S."/>
            <person name="Gatesy J."/>
            <person name="Hoffmann F.G."/>
            <person name="Opazo J.C."/>
            <person name="Hastad O."/>
            <person name="Sawyer R.H."/>
            <person name="Kim H."/>
            <person name="Kim K.W."/>
            <person name="Kim H.J."/>
            <person name="Cho S."/>
            <person name="Li N."/>
            <person name="Huang Y."/>
            <person name="Bruford M.W."/>
            <person name="Zhan X."/>
            <person name="Dixon A."/>
            <person name="Bertelsen M.F."/>
            <person name="Derryberry E."/>
            <person name="Warren W."/>
            <person name="Wilson R.K."/>
            <person name="Li S."/>
            <person name="Ray D.A."/>
            <person name="Green R.E."/>
            <person name="O'Brien S.J."/>
            <person name="Griffin D."/>
            <person name="Johnson W.E."/>
            <person name="Haussler D."/>
            <person name="Ryder O.A."/>
            <person name="Willerslev E."/>
            <person name="Graves G.R."/>
            <person name="Alstrom P."/>
            <person name="Fjeldsa J."/>
            <person name="Mindell D.P."/>
            <person name="Edwards S.V."/>
            <person name="Braun E.L."/>
            <person name="Rahbek C."/>
            <person name="Burt D.W."/>
            <person name="Houde P."/>
            <person name="Zhang Y."/>
            <person name="Yang H."/>
            <person name="Wang J."/>
            <person name="Jarvis E.D."/>
            <person name="Gilbert M.T."/>
            <person name="Wang J."/>
        </authorList>
    </citation>
    <scope>NUCLEOTIDE SEQUENCE [LARGE SCALE GENOMIC DNA]</scope>
    <source>
        <strain evidence="1">BGI_N339</strain>
    </source>
</reference>
<dbReference type="Proteomes" id="UP000053149">
    <property type="component" value="Unassembled WGS sequence"/>
</dbReference>
<proteinExistence type="predicted"/>
<sequence>LLSENLKEIKTSVRVGHAASQELHVGEVLVGVGVEEALGVVAGVAENLVHLLVEVAAPVGHLHGEAVAVHGVDDAAGGNLGLQQADAVLLDDEVLLHGLEEGDLVAGVGVGVARDGPLGRQQLLVQLAAHQATGDGLVHRELLVGQRVNEEAGGSLRLQQHQGRALPQDALPHGLVDGHLLHLGGVGLGGHQHAGDAARAVQVALDGGHFCHLLHRLGALDQVGQRVLVNDARVQQVRGGHLPPEACEFHGAAALHRLL</sequence>
<gene>
    <name evidence="1" type="ORF">N339_11232</name>
</gene>